<evidence type="ECO:0000259" key="8">
    <source>
        <dbReference type="PROSITE" id="PS50859"/>
    </source>
</evidence>
<dbReference type="CDD" id="cd14824">
    <property type="entry name" value="Longin"/>
    <property type="match status" value="1"/>
</dbReference>
<feature type="transmembrane region" description="Helical" evidence="7">
    <location>
        <begin position="191"/>
        <end position="212"/>
    </location>
</feature>
<evidence type="ECO:0000313" key="10">
    <source>
        <dbReference type="RefSeq" id="XP_010255446.1"/>
    </source>
</evidence>
<evidence type="ECO:0000256" key="5">
    <source>
        <dbReference type="ARBA" id="ARBA00023054"/>
    </source>
</evidence>
<dbReference type="GO" id="GO:0006888">
    <property type="term" value="P:endoplasmic reticulum to Golgi vesicle-mediated transport"/>
    <property type="evidence" value="ECO:0000318"/>
    <property type="project" value="GO_Central"/>
</dbReference>
<dbReference type="InParanoid" id="A0A1U7ZMV7"/>
<sequence>MVKLTIIGRVIDGLPLAQGHRYTNEEDEFYKQQGEFILKEISRGALTHSKMCIRVDHHCFYYLIDNGFSYIALCESSYPRKLAFHYLQDLQKEFDKMDNELIDTLTKPYSFTKFDNVIGSIRKQYLDTRTQANLSKLNANRRQDPEIVTEDISKILENRRQTEVSERVLVRSRTESPIWCSPCLEVIALKWTPVTIIVVVTIILLWSCIILTDNFVTS</sequence>
<name>A0A1U7ZMV7_NELNU</name>
<dbReference type="InterPro" id="IPR044565">
    <property type="entry name" value="Sec22"/>
</dbReference>
<dbReference type="AlphaFoldDB" id="A0A1U7ZMV7"/>
<dbReference type="PROSITE" id="PS50859">
    <property type="entry name" value="LONGIN"/>
    <property type="match status" value="1"/>
</dbReference>
<reference evidence="10" key="1">
    <citation type="submission" date="2025-08" db="UniProtKB">
        <authorList>
            <consortium name="RefSeq"/>
        </authorList>
    </citation>
    <scope>IDENTIFICATION</scope>
</reference>
<dbReference type="OrthoDB" id="1719357at2759"/>
<dbReference type="GO" id="GO:0031201">
    <property type="term" value="C:SNARE complex"/>
    <property type="evidence" value="ECO:0000318"/>
    <property type="project" value="GO_Central"/>
</dbReference>
<keyword evidence="7" id="KW-0812">Transmembrane</keyword>
<keyword evidence="5" id="KW-0175">Coiled coil</keyword>
<dbReference type="GO" id="GO:0006890">
    <property type="term" value="P:retrograde vesicle-mediated transport, Golgi to endoplasmic reticulum"/>
    <property type="evidence" value="ECO:0000318"/>
    <property type="project" value="GO_Central"/>
</dbReference>
<evidence type="ECO:0000256" key="4">
    <source>
        <dbReference type="ARBA" id="ARBA00022927"/>
    </source>
</evidence>
<dbReference type="KEGG" id="nnu:104596116"/>
<evidence type="ECO:0000256" key="2">
    <source>
        <dbReference type="ARBA" id="ARBA00004394"/>
    </source>
</evidence>
<comment type="similarity">
    <text evidence="3">Belongs to the synaptobrevin family.</text>
</comment>
<keyword evidence="4" id="KW-0653">Protein transport</keyword>
<dbReference type="GO" id="GO:0000139">
    <property type="term" value="C:Golgi membrane"/>
    <property type="evidence" value="ECO:0000318"/>
    <property type="project" value="GO_Central"/>
</dbReference>
<evidence type="ECO:0000256" key="7">
    <source>
        <dbReference type="SAM" id="Phobius"/>
    </source>
</evidence>
<dbReference type="Gene3D" id="3.30.450.50">
    <property type="entry name" value="Longin domain"/>
    <property type="match status" value="1"/>
</dbReference>
<feature type="domain" description="Longin" evidence="8">
    <location>
        <begin position="6"/>
        <end position="118"/>
    </location>
</feature>
<evidence type="ECO:0000256" key="6">
    <source>
        <dbReference type="ARBA" id="ARBA00023136"/>
    </source>
</evidence>
<dbReference type="GeneID" id="104596116"/>
<dbReference type="InterPro" id="IPR011012">
    <property type="entry name" value="Longin-like_dom_sf"/>
</dbReference>
<keyword evidence="9" id="KW-1185">Reference proteome</keyword>
<dbReference type="GO" id="GO:0005484">
    <property type="term" value="F:SNAP receptor activity"/>
    <property type="evidence" value="ECO:0000318"/>
    <property type="project" value="GO_Central"/>
</dbReference>
<evidence type="ECO:0000256" key="1">
    <source>
        <dbReference type="ARBA" id="ARBA00004163"/>
    </source>
</evidence>
<dbReference type="SMART" id="SM01270">
    <property type="entry name" value="Longin"/>
    <property type="match status" value="1"/>
</dbReference>
<dbReference type="GO" id="GO:0048280">
    <property type="term" value="P:vesicle fusion with Golgi apparatus"/>
    <property type="evidence" value="ECO:0000318"/>
    <property type="project" value="GO_Central"/>
</dbReference>
<keyword evidence="4" id="KW-0813">Transport</keyword>
<dbReference type="PANTHER" id="PTHR45837">
    <property type="entry name" value="VESICLE-TRAFFICKING PROTEIN SEC22B"/>
    <property type="match status" value="1"/>
</dbReference>
<dbReference type="STRING" id="4432.A0A1U7ZMV7"/>
<comment type="subcellular location">
    <subcellularLocation>
        <location evidence="1">Endoplasmic reticulum membrane</location>
        <topology evidence="1">Single-pass type IV membrane protein</topology>
    </subcellularLocation>
    <subcellularLocation>
        <location evidence="2">Golgi apparatus membrane</location>
    </subcellularLocation>
</comment>
<gene>
    <name evidence="10" type="primary">LOC104596116</name>
</gene>
<dbReference type="RefSeq" id="XP_010255446.1">
    <property type="nucleotide sequence ID" value="XM_010257144.2"/>
</dbReference>
<dbReference type="SUPFAM" id="SSF64356">
    <property type="entry name" value="SNARE-like"/>
    <property type="match status" value="1"/>
</dbReference>
<dbReference type="Proteomes" id="UP000189703">
    <property type="component" value="Unplaced"/>
</dbReference>
<organism evidence="9 10">
    <name type="scientific">Nelumbo nucifera</name>
    <name type="common">Sacred lotus</name>
    <dbReference type="NCBI Taxonomy" id="4432"/>
    <lineage>
        <taxon>Eukaryota</taxon>
        <taxon>Viridiplantae</taxon>
        <taxon>Streptophyta</taxon>
        <taxon>Embryophyta</taxon>
        <taxon>Tracheophyta</taxon>
        <taxon>Spermatophyta</taxon>
        <taxon>Magnoliopsida</taxon>
        <taxon>Proteales</taxon>
        <taxon>Nelumbonaceae</taxon>
        <taxon>Nelumbo</taxon>
    </lineage>
</organism>
<dbReference type="InterPro" id="IPR010908">
    <property type="entry name" value="Longin_dom"/>
</dbReference>
<evidence type="ECO:0000256" key="3">
    <source>
        <dbReference type="ARBA" id="ARBA00008025"/>
    </source>
</evidence>
<dbReference type="OMA" id="CYIILCE"/>
<protein>
    <submittedName>
        <fullName evidence="10">25.3 kDa vesicle transport protein</fullName>
    </submittedName>
</protein>
<dbReference type="eggNOG" id="KOG0862">
    <property type="taxonomic scope" value="Eukaryota"/>
</dbReference>
<dbReference type="FunCoup" id="A0A1U7ZMV7">
    <property type="interactions" value="101"/>
</dbReference>
<keyword evidence="6 7" id="KW-0472">Membrane</keyword>
<proteinExistence type="inferred from homology"/>
<evidence type="ECO:0000313" key="9">
    <source>
        <dbReference type="Proteomes" id="UP000189703"/>
    </source>
</evidence>
<dbReference type="GO" id="GO:0012507">
    <property type="term" value="C:ER to Golgi transport vesicle membrane"/>
    <property type="evidence" value="ECO:0000318"/>
    <property type="project" value="GO_Central"/>
</dbReference>
<accession>A0A1U7ZMV7</accession>
<dbReference type="GO" id="GO:0015031">
    <property type="term" value="P:protein transport"/>
    <property type="evidence" value="ECO:0007669"/>
    <property type="project" value="UniProtKB-KW"/>
</dbReference>
<dbReference type="Pfam" id="PF13774">
    <property type="entry name" value="Longin"/>
    <property type="match status" value="1"/>
</dbReference>
<keyword evidence="7" id="KW-1133">Transmembrane helix</keyword>
<dbReference type="GO" id="GO:0005789">
    <property type="term" value="C:endoplasmic reticulum membrane"/>
    <property type="evidence" value="ECO:0000318"/>
    <property type="project" value="GO_Central"/>
</dbReference>
<dbReference type="FunFam" id="3.30.450.50:FF:000003">
    <property type="entry name" value="25.3 kDa vesicle transport protein-like"/>
    <property type="match status" value="1"/>
</dbReference>